<feature type="chain" id="PRO_5038933648" evidence="1">
    <location>
        <begin position="30"/>
        <end position="70"/>
    </location>
</feature>
<name>A0A9D3LY44_ANGAN</name>
<evidence type="ECO:0000313" key="3">
    <source>
        <dbReference type="Proteomes" id="UP001044222"/>
    </source>
</evidence>
<proteinExistence type="predicted"/>
<sequence length="70" mass="7783">MRGLSFNGVLSTTLLGLWMFFKEVPPVTQQGLHIWENMTQTVPSPRRPSGHQEKSSISSGALCFLEHGNL</sequence>
<accession>A0A9D3LY44</accession>
<organism evidence="2 3">
    <name type="scientific">Anguilla anguilla</name>
    <name type="common">European freshwater eel</name>
    <name type="synonym">Muraena anguilla</name>
    <dbReference type="NCBI Taxonomy" id="7936"/>
    <lineage>
        <taxon>Eukaryota</taxon>
        <taxon>Metazoa</taxon>
        <taxon>Chordata</taxon>
        <taxon>Craniata</taxon>
        <taxon>Vertebrata</taxon>
        <taxon>Euteleostomi</taxon>
        <taxon>Actinopterygii</taxon>
        <taxon>Neopterygii</taxon>
        <taxon>Teleostei</taxon>
        <taxon>Anguilliformes</taxon>
        <taxon>Anguillidae</taxon>
        <taxon>Anguilla</taxon>
    </lineage>
</organism>
<reference evidence="2" key="1">
    <citation type="submission" date="2021-01" db="EMBL/GenBank/DDBJ databases">
        <title>A chromosome-scale assembly of European eel, Anguilla anguilla.</title>
        <authorList>
            <person name="Henkel C."/>
            <person name="Jong-Raadsen S.A."/>
            <person name="Dufour S."/>
            <person name="Weltzien F.-A."/>
            <person name="Palstra A.P."/>
            <person name="Pelster B."/>
            <person name="Spaink H.P."/>
            <person name="Van Den Thillart G.E."/>
            <person name="Jansen H."/>
            <person name="Zahm M."/>
            <person name="Klopp C."/>
            <person name="Cedric C."/>
            <person name="Louis A."/>
            <person name="Berthelot C."/>
            <person name="Parey E."/>
            <person name="Roest Crollius H."/>
            <person name="Montfort J."/>
            <person name="Robinson-Rechavi M."/>
            <person name="Bucao C."/>
            <person name="Bouchez O."/>
            <person name="Gislard M."/>
            <person name="Lluch J."/>
            <person name="Milhes M."/>
            <person name="Lampietro C."/>
            <person name="Lopez Roques C."/>
            <person name="Donnadieu C."/>
            <person name="Braasch I."/>
            <person name="Desvignes T."/>
            <person name="Postlethwait J."/>
            <person name="Bobe J."/>
            <person name="Guiguen Y."/>
            <person name="Dirks R."/>
        </authorList>
    </citation>
    <scope>NUCLEOTIDE SEQUENCE</scope>
    <source>
        <strain evidence="2">Tag_6206</strain>
        <tissue evidence="2">Liver</tissue>
    </source>
</reference>
<dbReference type="EMBL" id="JAFIRN010000011">
    <property type="protein sequence ID" value="KAG5839087.1"/>
    <property type="molecule type" value="Genomic_DNA"/>
</dbReference>
<dbReference type="AlphaFoldDB" id="A0A9D3LY44"/>
<evidence type="ECO:0000256" key="1">
    <source>
        <dbReference type="SAM" id="SignalP"/>
    </source>
</evidence>
<keyword evidence="1" id="KW-0732">Signal</keyword>
<comment type="caution">
    <text evidence="2">The sequence shown here is derived from an EMBL/GenBank/DDBJ whole genome shotgun (WGS) entry which is preliminary data.</text>
</comment>
<protein>
    <submittedName>
        <fullName evidence="2">Uncharacterized protein</fullName>
    </submittedName>
</protein>
<gene>
    <name evidence="2" type="ORF">ANANG_G00201210</name>
</gene>
<keyword evidence="3" id="KW-1185">Reference proteome</keyword>
<dbReference type="Proteomes" id="UP001044222">
    <property type="component" value="Chromosome 11"/>
</dbReference>
<feature type="signal peptide" evidence="1">
    <location>
        <begin position="1"/>
        <end position="29"/>
    </location>
</feature>
<evidence type="ECO:0000313" key="2">
    <source>
        <dbReference type="EMBL" id="KAG5839087.1"/>
    </source>
</evidence>